<dbReference type="Proteomes" id="UP000242175">
    <property type="component" value="Chromosome large"/>
</dbReference>
<proteinExistence type="inferred from homology"/>
<dbReference type="PRINTS" id="PR00950">
    <property type="entry name" value="TYPE3IMSPROT"/>
</dbReference>
<feature type="transmembrane region" description="Helical" evidence="13">
    <location>
        <begin position="30"/>
        <end position="48"/>
    </location>
</feature>
<dbReference type="Gene3D" id="3.40.1690.10">
    <property type="entry name" value="secretion proteins EscU"/>
    <property type="match status" value="1"/>
</dbReference>
<evidence type="ECO:0000256" key="8">
    <source>
        <dbReference type="ARBA" id="ARBA00022927"/>
    </source>
</evidence>
<feature type="transmembrane region" description="Helical" evidence="13">
    <location>
        <begin position="92"/>
        <end position="116"/>
    </location>
</feature>
<protein>
    <recommendedName>
        <fullName evidence="3 13">Flagellar biosynthetic protein FlhB</fullName>
    </recommendedName>
</protein>
<evidence type="ECO:0000256" key="10">
    <source>
        <dbReference type="ARBA" id="ARBA00023136"/>
    </source>
</evidence>
<dbReference type="SUPFAM" id="SSF160544">
    <property type="entry name" value="EscU C-terminal domain-like"/>
    <property type="match status" value="1"/>
</dbReference>
<dbReference type="EMBL" id="CP022355">
    <property type="protein sequence ID" value="ASK77608.1"/>
    <property type="molecule type" value="Genomic_DNA"/>
</dbReference>
<evidence type="ECO:0000256" key="6">
    <source>
        <dbReference type="ARBA" id="ARBA00022692"/>
    </source>
</evidence>
<keyword evidence="10 13" id="KW-0472">Membrane</keyword>
<evidence type="ECO:0000256" key="7">
    <source>
        <dbReference type="ARBA" id="ARBA00022795"/>
    </source>
</evidence>
<dbReference type="KEGG" id="pmai:CF386_00120"/>
<dbReference type="GO" id="GO:0044780">
    <property type="term" value="P:bacterial-type flagellum assembly"/>
    <property type="evidence" value="ECO:0007669"/>
    <property type="project" value="InterPro"/>
</dbReference>
<feature type="region of interest" description="Disordered" evidence="14">
    <location>
        <begin position="1"/>
        <end position="25"/>
    </location>
</feature>
<keyword evidence="15" id="KW-0969">Cilium</keyword>
<keyword evidence="7 13" id="KW-1005">Bacterial flagellum biogenesis</keyword>
<evidence type="ECO:0000256" key="1">
    <source>
        <dbReference type="ARBA" id="ARBA00004651"/>
    </source>
</evidence>
<sequence>MSDQPAQEKTEKATPHKQQKSKREGQTVRAKEFVTALIFIIVGGYFFIQLQRIYDGLKAIFGLNFQFTKDDLNSPWRAFEFFGESLGLLIDLLIPIFIVIFFATLLGNLIIGGWIFNFKNVHFKTEKLNPFKGLKRMFSSKSLAELIKSIIKVSLIATILYLYLASHISELIATQRMPLIQGIIFVLEMFLTGILMMGAVLIIVGILDIPYQKYEHNKQLKMTKHEVKEEMKQNDGKPEVKQKIRQLQQQFARRQINKTVPDANVVITNPTHYAVAIKYDPSVTDAPYVVAKGIDETALYIQKIAKANAVEVIQSAQLARSIYHTTHLEQKIPNQLFTAVAHILAYILQLKSYREGKGNKPLDLPVFHIDQKLRY</sequence>
<evidence type="ECO:0000256" key="3">
    <source>
        <dbReference type="ARBA" id="ARBA00021622"/>
    </source>
</evidence>
<dbReference type="PANTHER" id="PTHR30531">
    <property type="entry name" value="FLAGELLAR BIOSYNTHETIC PROTEIN FLHB"/>
    <property type="match status" value="1"/>
</dbReference>
<dbReference type="InterPro" id="IPR006135">
    <property type="entry name" value="T3SS_substrate_exporter"/>
</dbReference>
<evidence type="ECO:0000256" key="5">
    <source>
        <dbReference type="ARBA" id="ARBA00022475"/>
    </source>
</evidence>
<dbReference type="InterPro" id="IPR006136">
    <property type="entry name" value="FlhB"/>
</dbReference>
<dbReference type="PANTHER" id="PTHR30531:SF12">
    <property type="entry name" value="FLAGELLAR BIOSYNTHETIC PROTEIN FLHB"/>
    <property type="match status" value="1"/>
</dbReference>
<dbReference type="AlphaFoldDB" id="A0A220VB60"/>
<feature type="transmembrane region" description="Helical" evidence="13">
    <location>
        <begin position="146"/>
        <end position="164"/>
    </location>
</feature>
<keyword evidence="16" id="KW-1185">Reference proteome</keyword>
<reference evidence="15 16" key="1">
    <citation type="journal article" date="2016" name="Int. J. Syst. Evol. Microbiol.">
        <title>Paraphotobacterium marinum gen. nov., sp. nov., a member of the family Vibrionaceae, isolated from surface seawater.</title>
        <authorList>
            <person name="Huang Z."/>
            <person name="Dong C."/>
            <person name="Shao Z."/>
        </authorList>
    </citation>
    <scope>NUCLEOTIDE SEQUENCE [LARGE SCALE GENOMIC DNA]</scope>
    <source>
        <strain evidence="15 16">NSCS20N07D</strain>
    </source>
</reference>
<keyword evidence="9 13" id="KW-1133">Transmembrane helix</keyword>
<feature type="compositionally biased region" description="Basic and acidic residues" evidence="14">
    <location>
        <begin position="1"/>
        <end position="14"/>
    </location>
</feature>
<dbReference type="Gene3D" id="6.10.250.2080">
    <property type="match status" value="1"/>
</dbReference>
<dbReference type="OrthoDB" id="9807950at2"/>
<dbReference type="GO" id="GO:0005886">
    <property type="term" value="C:plasma membrane"/>
    <property type="evidence" value="ECO:0007669"/>
    <property type="project" value="UniProtKB-SubCell"/>
</dbReference>
<evidence type="ECO:0000256" key="11">
    <source>
        <dbReference type="ARBA" id="ARBA00023225"/>
    </source>
</evidence>
<evidence type="ECO:0000313" key="15">
    <source>
        <dbReference type="EMBL" id="ASK77608.1"/>
    </source>
</evidence>
<keyword evidence="5 13" id="KW-1003">Cell membrane</keyword>
<comment type="similarity">
    <text evidence="2 13">Belongs to the type III secretion exporter family.</text>
</comment>
<keyword evidence="4 13" id="KW-0813">Transport</keyword>
<dbReference type="Pfam" id="PF01312">
    <property type="entry name" value="Bac_export_2"/>
    <property type="match status" value="1"/>
</dbReference>
<evidence type="ECO:0000256" key="12">
    <source>
        <dbReference type="ARBA" id="ARBA00025078"/>
    </source>
</evidence>
<gene>
    <name evidence="13 15" type="primary">flhB</name>
    <name evidence="15" type="ORF">CF386_00120</name>
</gene>
<dbReference type="RefSeq" id="WP_089072518.1">
    <property type="nucleotide sequence ID" value="NZ_CBCSAM010000001.1"/>
</dbReference>
<evidence type="ECO:0000256" key="2">
    <source>
        <dbReference type="ARBA" id="ARBA00010690"/>
    </source>
</evidence>
<keyword evidence="8 13" id="KW-0653">Protein transport</keyword>
<dbReference type="GO" id="GO:0009306">
    <property type="term" value="P:protein secretion"/>
    <property type="evidence" value="ECO:0007669"/>
    <property type="project" value="InterPro"/>
</dbReference>
<comment type="subcellular location">
    <subcellularLocation>
        <location evidence="1">Cell membrane</location>
        <topology evidence="1">Multi-pass membrane protein</topology>
    </subcellularLocation>
</comment>
<evidence type="ECO:0000313" key="16">
    <source>
        <dbReference type="Proteomes" id="UP000242175"/>
    </source>
</evidence>
<dbReference type="NCBIfam" id="TIGR00328">
    <property type="entry name" value="flhB"/>
    <property type="match status" value="1"/>
</dbReference>
<keyword evidence="11 13" id="KW-1006">Bacterial flagellum protein export</keyword>
<keyword evidence="15" id="KW-0282">Flagellum</keyword>
<evidence type="ECO:0000256" key="13">
    <source>
        <dbReference type="RuleBase" id="RU364091"/>
    </source>
</evidence>
<name>A0A220VB60_9GAMM</name>
<evidence type="ECO:0000256" key="14">
    <source>
        <dbReference type="SAM" id="MobiDB-lite"/>
    </source>
</evidence>
<evidence type="ECO:0000256" key="9">
    <source>
        <dbReference type="ARBA" id="ARBA00022989"/>
    </source>
</evidence>
<evidence type="ECO:0000256" key="4">
    <source>
        <dbReference type="ARBA" id="ARBA00022448"/>
    </source>
</evidence>
<comment type="function">
    <text evidence="12 13">Required for formation of the rod structure in the basal body of the flagellar apparatus. Together with FliI and FliH, may constitute the export apparatus of flagellin.</text>
</comment>
<accession>A0A220VB60</accession>
<keyword evidence="6 13" id="KW-0812">Transmembrane</keyword>
<keyword evidence="15" id="KW-0966">Cell projection</keyword>
<feature type="transmembrane region" description="Helical" evidence="13">
    <location>
        <begin position="184"/>
        <end position="211"/>
    </location>
</feature>
<dbReference type="InterPro" id="IPR029025">
    <property type="entry name" value="T3SS_substrate_exporter_C"/>
</dbReference>
<organism evidence="15 16">
    <name type="scientific">Paraphotobacterium marinum</name>
    <dbReference type="NCBI Taxonomy" id="1755811"/>
    <lineage>
        <taxon>Bacteria</taxon>
        <taxon>Pseudomonadati</taxon>
        <taxon>Pseudomonadota</taxon>
        <taxon>Gammaproteobacteria</taxon>
        <taxon>Vibrionales</taxon>
        <taxon>Vibrionaceae</taxon>
        <taxon>Paraphotobacterium</taxon>
    </lineage>
</organism>